<evidence type="ECO:0000256" key="2">
    <source>
        <dbReference type="ARBA" id="ARBA00023445"/>
    </source>
</evidence>
<organism evidence="4">
    <name type="scientific">Kwoniella pini CBS 10737</name>
    <dbReference type="NCBI Taxonomy" id="1296096"/>
    <lineage>
        <taxon>Eukaryota</taxon>
        <taxon>Fungi</taxon>
        <taxon>Dikarya</taxon>
        <taxon>Basidiomycota</taxon>
        <taxon>Agaricomycotina</taxon>
        <taxon>Tremellomycetes</taxon>
        <taxon>Tremellales</taxon>
        <taxon>Cryptococcaceae</taxon>
        <taxon>Kwoniella</taxon>
    </lineage>
</organism>
<dbReference type="AlphaFoldDB" id="A0A1B9I232"/>
<name>A0A1B9I232_9TREE</name>
<dbReference type="OrthoDB" id="2559962at2759"/>
<dbReference type="EMBL" id="KI894011">
    <property type="protein sequence ID" value="OCF49501.1"/>
    <property type="molecule type" value="Genomic_DNA"/>
</dbReference>
<gene>
    <name evidence="4" type="ORF">I206_04022</name>
    <name evidence="5" type="ORF">I206_104396</name>
</gene>
<dbReference type="InterPro" id="IPR036291">
    <property type="entry name" value="NAD(P)-bd_dom_sf"/>
</dbReference>
<keyword evidence="1" id="KW-0560">Oxidoreductase</keyword>
<reference evidence="5" key="4">
    <citation type="submission" date="2024-02" db="EMBL/GenBank/DDBJ databases">
        <title>Comparative genomics of Cryptococcus and Kwoniella reveals pathogenesis evolution and contrasting modes of karyotype evolution via chromosome fusion or intercentromeric recombination.</title>
        <authorList>
            <person name="Coelho M.A."/>
            <person name="David-Palma M."/>
            <person name="Shea T."/>
            <person name="Bowers K."/>
            <person name="McGinley-Smith S."/>
            <person name="Mohammad A.W."/>
            <person name="Gnirke A."/>
            <person name="Yurkov A.M."/>
            <person name="Nowrousian M."/>
            <person name="Sun S."/>
            <person name="Cuomo C.A."/>
            <person name="Heitman J."/>
        </authorList>
    </citation>
    <scope>NUCLEOTIDE SEQUENCE</scope>
    <source>
        <strain evidence="5">CBS 10737</strain>
    </source>
</reference>
<dbReference type="GeneID" id="30172391"/>
<dbReference type="STRING" id="1296096.A0A1B9I232"/>
<comment type="similarity">
    <text evidence="2">Belongs to the NAD(P)-dependent epimerase/dehydratase family. Dihydroflavonol-4-reductase subfamily.</text>
</comment>
<keyword evidence="6" id="KW-1185">Reference proteome</keyword>
<evidence type="ECO:0000256" key="1">
    <source>
        <dbReference type="ARBA" id="ARBA00023002"/>
    </source>
</evidence>
<reference evidence="4" key="1">
    <citation type="submission" date="2013-07" db="EMBL/GenBank/DDBJ databases">
        <title>The Genome Sequence of Cryptococcus pinus CBS10737.</title>
        <authorList>
            <consortium name="The Broad Institute Genome Sequencing Platform"/>
            <person name="Cuomo C."/>
            <person name="Litvintseva A."/>
            <person name="Chen Y."/>
            <person name="Heitman J."/>
            <person name="Sun S."/>
            <person name="Springer D."/>
            <person name="Dromer F."/>
            <person name="Young S.K."/>
            <person name="Zeng Q."/>
            <person name="Gargeya S."/>
            <person name="Fitzgerald M."/>
            <person name="Abouelleil A."/>
            <person name="Alvarado L."/>
            <person name="Berlin A.M."/>
            <person name="Chapman S.B."/>
            <person name="Dewar J."/>
            <person name="Goldberg J."/>
            <person name="Griggs A."/>
            <person name="Gujja S."/>
            <person name="Hansen M."/>
            <person name="Howarth C."/>
            <person name="Imamovic A."/>
            <person name="Larimer J."/>
            <person name="McCowan C."/>
            <person name="Murphy C."/>
            <person name="Pearson M."/>
            <person name="Priest M."/>
            <person name="Roberts A."/>
            <person name="Saif S."/>
            <person name="Shea T."/>
            <person name="Sykes S."/>
            <person name="Wortman J."/>
            <person name="Nusbaum C."/>
            <person name="Birren B."/>
        </authorList>
    </citation>
    <scope>NUCLEOTIDE SEQUENCE [LARGE SCALE GENOMIC DNA]</scope>
    <source>
        <strain evidence="4">CBS 10737</strain>
    </source>
</reference>
<evidence type="ECO:0000313" key="5">
    <source>
        <dbReference type="EMBL" id="WWC70445.1"/>
    </source>
</evidence>
<dbReference type="RefSeq" id="XP_019010720.1">
    <property type="nucleotide sequence ID" value="XM_019155762.1"/>
</dbReference>
<proteinExistence type="inferred from homology"/>
<feature type="domain" description="Thioester reductase (TE)" evidence="3">
    <location>
        <begin position="72"/>
        <end position="192"/>
    </location>
</feature>
<dbReference type="EMBL" id="CP144523">
    <property type="protein sequence ID" value="WWC70445.1"/>
    <property type="molecule type" value="Genomic_DNA"/>
</dbReference>
<dbReference type="GO" id="GO:0016616">
    <property type="term" value="F:oxidoreductase activity, acting on the CH-OH group of donors, NAD or NADP as acceptor"/>
    <property type="evidence" value="ECO:0007669"/>
    <property type="project" value="TreeGrafter"/>
</dbReference>
<reference evidence="5" key="2">
    <citation type="submission" date="2013-07" db="EMBL/GenBank/DDBJ databases">
        <authorList>
            <consortium name="The Broad Institute Genome Sequencing Platform"/>
            <person name="Cuomo C."/>
            <person name="Litvintseva A."/>
            <person name="Chen Y."/>
            <person name="Heitman J."/>
            <person name="Sun S."/>
            <person name="Springer D."/>
            <person name="Dromer F."/>
            <person name="Young S.K."/>
            <person name="Zeng Q."/>
            <person name="Gargeya S."/>
            <person name="Fitzgerald M."/>
            <person name="Abouelleil A."/>
            <person name="Alvarado L."/>
            <person name="Berlin A.M."/>
            <person name="Chapman S.B."/>
            <person name="Dewar J."/>
            <person name="Goldberg J."/>
            <person name="Griggs A."/>
            <person name="Gujja S."/>
            <person name="Hansen M."/>
            <person name="Howarth C."/>
            <person name="Imamovic A."/>
            <person name="Larimer J."/>
            <person name="McCowan C."/>
            <person name="Murphy C."/>
            <person name="Pearson M."/>
            <person name="Priest M."/>
            <person name="Roberts A."/>
            <person name="Saif S."/>
            <person name="Shea T."/>
            <person name="Sykes S."/>
            <person name="Wortman J."/>
            <person name="Nusbaum C."/>
            <person name="Birren B."/>
        </authorList>
    </citation>
    <scope>NUCLEOTIDE SEQUENCE</scope>
    <source>
        <strain evidence="5">CBS 10737</strain>
    </source>
</reference>
<evidence type="ECO:0000313" key="6">
    <source>
        <dbReference type="Proteomes" id="UP000094020"/>
    </source>
</evidence>
<evidence type="ECO:0000313" key="4">
    <source>
        <dbReference type="EMBL" id="OCF49501.1"/>
    </source>
</evidence>
<evidence type="ECO:0000259" key="3">
    <source>
        <dbReference type="Pfam" id="PF07993"/>
    </source>
</evidence>
<dbReference type="KEGG" id="kpin:30172391"/>
<reference evidence="4" key="3">
    <citation type="submission" date="2016-07" db="EMBL/GenBank/DDBJ databases">
        <title>Evolution of pathogenesis and genome organization in the Tremellales.</title>
        <authorList>
            <person name="Cuomo C."/>
            <person name="Litvintseva A."/>
            <person name="Heitman J."/>
            <person name="Chen Y."/>
            <person name="Sun S."/>
            <person name="Springer D."/>
            <person name="Dromer F."/>
            <person name="Young S."/>
            <person name="Zeng Q."/>
            <person name="Chapman S."/>
            <person name="Gujja S."/>
            <person name="Saif S."/>
            <person name="Birren B."/>
        </authorList>
    </citation>
    <scope>NUCLEOTIDE SEQUENCE</scope>
    <source>
        <strain evidence="4">CBS 10737</strain>
    </source>
</reference>
<dbReference type="InterPro" id="IPR050425">
    <property type="entry name" value="NAD(P)_dehydrat-like"/>
</dbReference>
<accession>A0A1B9I232</accession>
<dbReference type="InterPro" id="IPR013120">
    <property type="entry name" value="FAR_NAD-bd"/>
</dbReference>
<dbReference type="SUPFAM" id="SSF51735">
    <property type="entry name" value="NAD(P)-binding Rossmann-fold domains"/>
    <property type="match status" value="1"/>
</dbReference>
<dbReference type="PANTHER" id="PTHR10366">
    <property type="entry name" value="NAD DEPENDENT EPIMERASE/DEHYDRATASE"/>
    <property type="match status" value="1"/>
</dbReference>
<sequence>MSATNTSRPVVAITGLNGYIAIHVALKFLREGYDVRGSVRSIKSIEQINSNPVWKEWIDKGRVQVLVVPNLEGDLTELLKGVEVIGHLAAPVDMTLTSWEAFRCPTINGVLSILKQATKFDSIKAISLMSSIAAAFNPVSNDQQIGKVYTEADYFPYDEEFCKTLDNSNPFASVLWYCAAKKYSEFAVKDWIVENKPSFSVATLCPPMTYGPLLHLTSPDQFNGLNGSQPGWLSLIKGKESNVPEPEATMYADPRDVAEAFYQAAIERKNERYLIASDSYTYQMFVNEFGKQRPDLDAYFPLGNPSAPTPEEQNFWIIDTSKSVKELGLKYHTLQETSKDTLEHYEQIGVFKVAPGSWIKED</sequence>
<dbReference type="PANTHER" id="PTHR10366:SF579">
    <property type="entry name" value="3-BETA HYDROXYSTEROID DEHYDROGENASE_ISOMERASE FAMILY PROTEIN (AFU_ORTHOLOGUE AFUA_3G02250)"/>
    <property type="match status" value="1"/>
</dbReference>
<dbReference type="Pfam" id="PF07993">
    <property type="entry name" value="NAD_binding_4"/>
    <property type="match status" value="1"/>
</dbReference>
<protein>
    <recommendedName>
        <fullName evidence="3">Thioester reductase (TE) domain-containing protein</fullName>
    </recommendedName>
</protein>
<dbReference type="Proteomes" id="UP000094020">
    <property type="component" value="Chromosome 5"/>
</dbReference>
<dbReference type="Gene3D" id="3.40.50.720">
    <property type="entry name" value="NAD(P)-binding Rossmann-like Domain"/>
    <property type="match status" value="1"/>
</dbReference>